<organism evidence="3 4">
    <name type="scientific">Nonomuraea cavernae</name>
    <dbReference type="NCBI Taxonomy" id="2045107"/>
    <lineage>
        <taxon>Bacteria</taxon>
        <taxon>Bacillati</taxon>
        <taxon>Actinomycetota</taxon>
        <taxon>Actinomycetes</taxon>
        <taxon>Streptosporangiales</taxon>
        <taxon>Streptosporangiaceae</taxon>
        <taxon>Nonomuraea</taxon>
    </lineage>
</organism>
<keyword evidence="1" id="KW-0812">Transmembrane</keyword>
<reference evidence="3" key="1">
    <citation type="journal article" date="2014" name="Int. J. Syst. Evol. Microbiol.">
        <title>Complete genome sequence of Corynebacterium casei LMG S-19264T (=DSM 44701T), isolated from a smear-ripened cheese.</title>
        <authorList>
            <consortium name="US DOE Joint Genome Institute (JGI-PGF)"/>
            <person name="Walter F."/>
            <person name="Albersmeier A."/>
            <person name="Kalinowski J."/>
            <person name="Ruckert C."/>
        </authorList>
    </citation>
    <scope>NUCLEOTIDE SEQUENCE</scope>
    <source>
        <strain evidence="3">CGMCC 4.7368</strain>
    </source>
</reference>
<accession>A0A917Z600</accession>
<dbReference type="Proteomes" id="UP000646523">
    <property type="component" value="Unassembled WGS sequence"/>
</dbReference>
<dbReference type="CDD" id="cd06259">
    <property type="entry name" value="YdcF-like"/>
    <property type="match status" value="1"/>
</dbReference>
<feature type="domain" description="DUF218" evidence="2">
    <location>
        <begin position="72"/>
        <end position="189"/>
    </location>
</feature>
<dbReference type="InterPro" id="IPR003848">
    <property type="entry name" value="DUF218"/>
</dbReference>
<comment type="caution">
    <text evidence="3">The sequence shown here is derived from an EMBL/GenBank/DDBJ whole genome shotgun (WGS) entry which is preliminary data.</text>
</comment>
<gene>
    <name evidence="3" type="ORF">GCM10012289_52820</name>
</gene>
<proteinExistence type="predicted"/>
<name>A0A917Z600_9ACTN</name>
<feature type="transmembrane region" description="Helical" evidence="1">
    <location>
        <begin position="31"/>
        <end position="52"/>
    </location>
</feature>
<evidence type="ECO:0000256" key="1">
    <source>
        <dbReference type="SAM" id="Phobius"/>
    </source>
</evidence>
<dbReference type="PANTHER" id="PTHR30336:SF6">
    <property type="entry name" value="INTEGRAL MEMBRANE PROTEIN"/>
    <property type="match status" value="1"/>
</dbReference>
<evidence type="ECO:0000259" key="2">
    <source>
        <dbReference type="Pfam" id="PF02698"/>
    </source>
</evidence>
<dbReference type="AlphaFoldDB" id="A0A917Z600"/>
<dbReference type="InterPro" id="IPR051599">
    <property type="entry name" value="Cell_Envelope_Assoc"/>
</dbReference>
<dbReference type="EMBL" id="BMNH01000019">
    <property type="protein sequence ID" value="GGO76142.1"/>
    <property type="molecule type" value="Genomic_DNA"/>
</dbReference>
<keyword evidence="1" id="KW-0472">Membrane</keyword>
<dbReference type="GO" id="GO:0005886">
    <property type="term" value="C:plasma membrane"/>
    <property type="evidence" value="ECO:0007669"/>
    <property type="project" value="TreeGrafter"/>
</dbReference>
<protein>
    <submittedName>
        <fullName evidence="3">Membrane protein</fullName>
    </submittedName>
</protein>
<keyword evidence="4" id="KW-1185">Reference proteome</keyword>
<sequence length="253" mass="27343">MGRYVGHSPTEARSRLRLFVRPSRTALRRSYQGLVLLSVLALAPMTWAWLASSGHRVVAGTDGWLARVPGSQAALVLGAGLYGGRPSPMLADRLDVAAELYHTGKVRALLLSGDNSRADYDEPTAMRDHLRAKGVPDAVMVLDYAGFDTWDSCVRAREVFGAERVTVVTQRFHLPRAVTLCRTAGLDAFGVGDDSSRRWAATTYQYAARELAATAKGFADALLLRSDPVFPGPRETSLTTILARSPHPGTPGP</sequence>
<reference evidence="3" key="2">
    <citation type="submission" date="2020-09" db="EMBL/GenBank/DDBJ databases">
        <authorList>
            <person name="Sun Q."/>
            <person name="Zhou Y."/>
        </authorList>
    </citation>
    <scope>NUCLEOTIDE SEQUENCE</scope>
    <source>
        <strain evidence="3">CGMCC 4.7368</strain>
    </source>
</reference>
<evidence type="ECO:0000313" key="4">
    <source>
        <dbReference type="Proteomes" id="UP000646523"/>
    </source>
</evidence>
<evidence type="ECO:0000313" key="3">
    <source>
        <dbReference type="EMBL" id="GGO76142.1"/>
    </source>
</evidence>
<dbReference type="Pfam" id="PF02698">
    <property type="entry name" value="DUF218"/>
    <property type="match status" value="1"/>
</dbReference>
<dbReference type="PANTHER" id="PTHR30336">
    <property type="entry name" value="INNER MEMBRANE PROTEIN, PROBABLE PERMEASE"/>
    <property type="match status" value="1"/>
</dbReference>
<keyword evidence="1" id="KW-1133">Transmembrane helix</keyword>